<organism evidence="10 11">
    <name type="scientific">Stieleria neptunia</name>
    <dbReference type="NCBI Taxonomy" id="2527979"/>
    <lineage>
        <taxon>Bacteria</taxon>
        <taxon>Pseudomonadati</taxon>
        <taxon>Planctomycetota</taxon>
        <taxon>Planctomycetia</taxon>
        <taxon>Pirellulales</taxon>
        <taxon>Pirellulaceae</taxon>
        <taxon>Stieleria</taxon>
    </lineage>
</organism>
<dbReference type="GO" id="GO:0046872">
    <property type="term" value="F:metal ion binding"/>
    <property type="evidence" value="ECO:0007669"/>
    <property type="project" value="UniProtKB-KW"/>
</dbReference>
<evidence type="ECO:0000256" key="2">
    <source>
        <dbReference type="ARBA" id="ARBA00022485"/>
    </source>
</evidence>
<dbReference type="Pfam" id="PF01077">
    <property type="entry name" value="NIR_SIR"/>
    <property type="match status" value="2"/>
</dbReference>
<name>A0A518HZT2_9BACT</name>
<dbReference type="EMBL" id="CP037423">
    <property type="protein sequence ID" value="QDV46359.1"/>
    <property type="molecule type" value="Genomic_DNA"/>
</dbReference>
<dbReference type="InterPro" id="IPR005117">
    <property type="entry name" value="NiRdtase/SiRdtase_haem-b_fer"/>
</dbReference>
<dbReference type="InterPro" id="IPR051329">
    <property type="entry name" value="NIR_SIR_4Fe-4S"/>
</dbReference>
<sequence length="604" mass="65550">MSNDKAFTEEQKQFLSGFAFGADVARAVSGLPVISNGSSCGGDASITVGSKTTTTLPIGPEKIALIAQQETESAGKTLCKEELAKKEKNPLDIWDEMQARSDAGEFPKGTDVFLQKFHGLFYVAPAQNSYMCRMRIPGGSLRGWQLAGLADLADRSAGGYLDVTTRANLQYREIPADQAMNILYGLRELDIVSLGSGGDNIRNCTASPLSGIDTCELIETIPLAKRMHHYILNSREMYGLPRKFNIAFDGGGTISALDDTNDIGFHAVRIDEQHATADFPAGVYFQLTLGGITGHKDFARPTGVLLRPDQCLAVAGAIVRVFVKSGDRTDRKKARLKYVLDDWGFEKFVAAVEEQLGRTLGRFDESKLTRSVAENRLAHIGFHPQAQANKNYVGVVLPVGRITSDQARGLAQIADEYGNGEIRLTVWQNLLIPNLSDADTDAVKERLTELGLGYEASSFRAGLVACTGSGGCKYAAAETKTQAMALAEHLESQFKLDSPINIHLTGCHHSCAQHYIGDIGLLGCKVEKGDDMVDGYHVHLGGGWGDRQGIARLIFESIAFEDMPDLISAIIGGYLDQRRDGETFVEFTARSSDDELKSLARALV</sequence>
<dbReference type="InterPro" id="IPR045854">
    <property type="entry name" value="NO2/SO3_Rdtase_4Fe4S_sf"/>
</dbReference>
<dbReference type="Gene3D" id="3.30.413.10">
    <property type="entry name" value="Sulfite Reductase Hemoprotein, domain 1"/>
    <property type="match status" value="2"/>
</dbReference>
<dbReference type="InterPro" id="IPR036136">
    <property type="entry name" value="Nit/Sulf_reduc_fer-like_dom_sf"/>
</dbReference>
<evidence type="ECO:0000256" key="3">
    <source>
        <dbReference type="ARBA" id="ARBA00022617"/>
    </source>
</evidence>
<dbReference type="GO" id="GO:0050311">
    <property type="term" value="F:sulfite reductase (ferredoxin) activity"/>
    <property type="evidence" value="ECO:0007669"/>
    <property type="project" value="UniProtKB-EC"/>
</dbReference>
<evidence type="ECO:0000259" key="9">
    <source>
        <dbReference type="Pfam" id="PF03460"/>
    </source>
</evidence>
<reference evidence="10 11" key="1">
    <citation type="submission" date="2019-03" db="EMBL/GenBank/DDBJ databases">
        <title>Deep-cultivation of Planctomycetes and their phenomic and genomic characterization uncovers novel biology.</title>
        <authorList>
            <person name="Wiegand S."/>
            <person name="Jogler M."/>
            <person name="Boedeker C."/>
            <person name="Pinto D."/>
            <person name="Vollmers J."/>
            <person name="Rivas-Marin E."/>
            <person name="Kohn T."/>
            <person name="Peeters S.H."/>
            <person name="Heuer A."/>
            <person name="Rast P."/>
            <person name="Oberbeckmann S."/>
            <person name="Bunk B."/>
            <person name="Jeske O."/>
            <person name="Meyerdierks A."/>
            <person name="Storesund J.E."/>
            <person name="Kallscheuer N."/>
            <person name="Luecker S."/>
            <person name="Lage O.M."/>
            <person name="Pohl T."/>
            <person name="Merkel B.J."/>
            <person name="Hornburger P."/>
            <person name="Mueller R.-W."/>
            <person name="Bruemmer F."/>
            <person name="Labrenz M."/>
            <person name="Spormann A.M."/>
            <person name="Op den Camp H."/>
            <person name="Overmann J."/>
            <person name="Amann R."/>
            <person name="Jetten M.S.M."/>
            <person name="Mascher T."/>
            <person name="Medema M.H."/>
            <person name="Devos D.P."/>
            <person name="Kaster A.-K."/>
            <person name="Ovreas L."/>
            <person name="Rohde M."/>
            <person name="Galperin M.Y."/>
            <person name="Jogler C."/>
        </authorList>
    </citation>
    <scope>NUCLEOTIDE SEQUENCE [LARGE SCALE GENOMIC DNA]</scope>
    <source>
        <strain evidence="10 11">Enr13</strain>
    </source>
</reference>
<evidence type="ECO:0000256" key="7">
    <source>
        <dbReference type="ARBA" id="ARBA00023014"/>
    </source>
</evidence>
<feature type="domain" description="Nitrite/sulphite reductase 4Fe-4S" evidence="8">
    <location>
        <begin position="198"/>
        <end position="358"/>
    </location>
</feature>
<evidence type="ECO:0000256" key="1">
    <source>
        <dbReference type="ARBA" id="ARBA00010429"/>
    </source>
</evidence>
<dbReference type="Proteomes" id="UP000319004">
    <property type="component" value="Chromosome"/>
</dbReference>
<dbReference type="InterPro" id="IPR006066">
    <property type="entry name" value="NO2/SO3_Rdtase_FeS/sirohaem_BS"/>
</dbReference>
<gene>
    <name evidence="10" type="primary">sir_2</name>
    <name evidence="10" type="ORF">Enr13x_62680</name>
</gene>
<dbReference type="SUPFAM" id="SSF55124">
    <property type="entry name" value="Nitrite/Sulfite reductase N-terminal domain-like"/>
    <property type="match status" value="2"/>
</dbReference>
<dbReference type="PRINTS" id="PR00397">
    <property type="entry name" value="SIROHAEM"/>
</dbReference>
<comment type="similarity">
    <text evidence="1">Belongs to the nitrite and sulfite reductase 4Fe-4S domain family.</text>
</comment>
<proteinExistence type="inferred from homology"/>
<keyword evidence="7" id="KW-0411">Iron-sulfur</keyword>
<dbReference type="Pfam" id="PF03460">
    <property type="entry name" value="NIR_SIR_ferr"/>
    <property type="match status" value="2"/>
</dbReference>
<dbReference type="AlphaFoldDB" id="A0A518HZT2"/>
<dbReference type="Gene3D" id="3.90.480.10">
    <property type="entry name" value="Sulfite Reductase Hemoprotein,Domain 2"/>
    <property type="match status" value="1"/>
</dbReference>
<keyword evidence="3" id="KW-0349">Heme</keyword>
<dbReference type="RefSeq" id="WP_145390477.1">
    <property type="nucleotide sequence ID" value="NZ_CP037423.1"/>
</dbReference>
<feature type="domain" description="Nitrite/Sulfite reductase ferredoxin-like" evidence="9">
    <location>
        <begin position="128"/>
        <end position="188"/>
    </location>
</feature>
<evidence type="ECO:0000313" key="10">
    <source>
        <dbReference type="EMBL" id="QDV46359.1"/>
    </source>
</evidence>
<evidence type="ECO:0000256" key="6">
    <source>
        <dbReference type="ARBA" id="ARBA00023004"/>
    </source>
</evidence>
<dbReference type="OrthoDB" id="9803707at2"/>
<dbReference type="KEGG" id="snep:Enr13x_62680"/>
<evidence type="ECO:0000256" key="5">
    <source>
        <dbReference type="ARBA" id="ARBA00023002"/>
    </source>
</evidence>
<keyword evidence="11" id="KW-1185">Reference proteome</keyword>
<dbReference type="PROSITE" id="PS00365">
    <property type="entry name" value="NIR_SIR"/>
    <property type="match status" value="1"/>
</dbReference>
<dbReference type="InterPro" id="IPR012798">
    <property type="entry name" value="Cbl_synth_CobG-like"/>
</dbReference>
<keyword evidence="4" id="KW-0479">Metal-binding</keyword>
<dbReference type="PANTHER" id="PTHR32439:SF0">
    <property type="entry name" value="FERREDOXIN--NITRITE REDUCTASE, CHLOROPLASTIC"/>
    <property type="match status" value="1"/>
</dbReference>
<evidence type="ECO:0000313" key="11">
    <source>
        <dbReference type="Proteomes" id="UP000319004"/>
    </source>
</evidence>
<keyword evidence="5 10" id="KW-0560">Oxidoreductase</keyword>
<keyword evidence="2" id="KW-0004">4Fe-4S</keyword>
<dbReference type="SUPFAM" id="SSF56014">
    <property type="entry name" value="Nitrite and sulphite reductase 4Fe-4S domain-like"/>
    <property type="match status" value="2"/>
</dbReference>
<dbReference type="EC" id="1.8.7.1" evidence="10"/>
<evidence type="ECO:0000259" key="8">
    <source>
        <dbReference type="Pfam" id="PF01077"/>
    </source>
</evidence>
<dbReference type="PANTHER" id="PTHR32439">
    <property type="entry name" value="FERREDOXIN--NITRITE REDUCTASE, CHLOROPLASTIC"/>
    <property type="match status" value="1"/>
</dbReference>
<accession>A0A518HZT2</accession>
<dbReference type="NCBIfam" id="NF007126">
    <property type="entry name" value="PRK09567.1"/>
    <property type="match status" value="1"/>
</dbReference>
<feature type="domain" description="Nitrite/sulphite reductase 4Fe-4S" evidence="8">
    <location>
        <begin position="463"/>
        <end position="579"/>
    </location>
</feature>
<protein>
    <submittedName>
        <fullName evidence="10">Sulfite reductase [ferredoxin]</fullName>
        <ecNumber evidence="10">1.8.7.1</ecNumber>
    </submittedName>
</protein>
<dbReference type="GO" id="GO:0020037">
    <property type="term" value="F:heme binding"/>
    <property type="evidence" value="ECO:0007669"/>
    <property type="project" value="InterPro"/>
</dbReference>
<feature type="domain" description="Nitrite/Sulfite reductase ferredoxin-like" evidence="9">
    <location>
        <begin position="383"/>
        <end position="449"/>
    </location>
</feature>
<evidence type="ECO:0000256" key="4">
    <source>
        <dbReference type="ARBA" id="ARBA00022723"/>
    </source>
</evidence>
<keyword evidence="6" id="KW-0408">Iron</keyword>
<dbReference type="GO" id="GO:0051539">
    <property type="term" value="F:4 iron, 4 sulfur cluster binding"/>
    <property type="evidence" value="ECO:0007669"/>
    <property type="project" value="UniProtKB-KW"/>
</dbReference>
<dbReference type="InterPro" id="IPR006067">
    <property type="entry name" value="NO2/SO3_Rdtase_4Fe4S_dom"/>
</dbReference>
<dbReference type="NCBIfam" id="TIGR02435">
    <property type="entry name" value="CobG"/>
    <property type="match status" value="1"/>
</dbReference>